<keyword evidence="4" id="KW-1185">Reference proteome</keyword>
<dbReference type="Proteomes" id="UP001446032">
    <property type="component" value="Unassembled WGS sequence"/>
</dbReference>
<feature type="chain" id="PRO_5047418236" evidence="2">
    <location>
        <begin position="22"/>
        <end position="323"/>
    </location>
</feature>
<protein>
    <submittedName>
        <fullName evidence="3">Uncharacterized protein</fullName>
    </submittedName>
</protein>
<name>A0ABV1AK37_9FIRM</name>
<feature type="signal peptide" evidence="2">
    <location>
        <begin position="1"/>
        <end position="21"/>
    </location>
</feature>
<evidence type="ECO:0000313" key="3">
    <source>
        <dbReference type="EMBL" id="MEQ2358106.1"/>
    </source>
</evidence>
<evidence type="ECO:0000256" key="2">
    <source>
        <dbReference type="SAM" id="SignalP"/>
    </source>
</evidence>
<proteinExistence type="predicted"/>
<evidence type="ECO:0000313" key="4">
    <source>
        <dbReference type="Proteomes" id="UP001446032"/>
    </source>
</evidence>
<dbReference type="EMBL" id="JBBMEI010000017">
    <property type="protein sequence ID" value="MEQ2358106.1"/>
    <property type="molecule type" value="Genomic_DNA"/>
</dbReference>
<sequence>MLKKRYLAIAGLAVLAIAASGCGKKNTKEQTPVQVTPTETPQATPTVTIELVNMEETTEKNVIGEKTATASKVAIVNRTGSEIASIYIRETPSDDADEDTADEWGDDLVNGMFTLKNGENAVYYYEKPSSSGSTYDIRIAYTDEDANECFFRKLPLASMKQITLRMDGEGEDSIPYATYFTTTGSKEVSTLNEVKKRLGLDTDSEEDVTPTPDPSDSADPTQAPDDSDNTADPTQAPDPDDNNNNSNNGDDGDNTSPTDSTIRTAEGYIGRSLDDLVSAIGDSNSSEYDEDPDNGTSGYYYYGNFTVSTTVDADGNEVVTGVW</sequence>
<accession>A0ABV1AK37</accession>
<dbReference type="RefSeq" id="WP_298089418.1">
    <property type="nucleotide sequence ID" value="NZ_JBBMEI010000017.1"/>
</dbReference>
<keyword evidence="2" id="KW-0732">Signal</keyword>
<organism evidence="3 4">
    <name type="scientific">Blautia intestinihominis</name>
    <dbReference type="NCBI Taxonomy" id="3133152"/>
    <lineage>
        <taxon>Bacteria</taxon>
        <taxon>Bacillati</taxon>
        <taxon>Bacillota</taxon>
        <taxon>Clostridia</taxon>
        <taxon>Lachnospirales</taxon>
        <taxon>Lachnospiraceae</taxon>
        <taxon>Blautia</taxon>
    </lineage>
</organism>
<feature type="compositionally biased region" description="Low complexity" evidence="1">
    <location>
        <begin position="214"/>
        <end position="259"/>
    </location>
</feature>
<dbReference type="PROSITE" id="PS51257">
    <property type="entry name" value="PROKAR_LIPOPROTEIN"/>
    <property type="match status" value="1"/>
</dbReference>
<gene>
    <name evidence="3" type="ORF">WMO75_07135</name>
</gene>
<evidence type="ECO:0000256" key="1">
    <source>
        <dbReference type="SAM" id="MobiDB-lite"/>
    </source>
</evidence>
<reference evidence="3 4" key="1">
    <citation type="submission" date="2024-03" db="EMBL/GenBank/DDBJ databases">
        <title>Human intestinal bacterial collection.</title>
        <authorList>
            <person name="Pauvert C."/>
            <person name="Hitch T.C.A."/>
            <person name="Clavel T."/>
        </authorList>
    </citation>
    <scope>NUCLEOTIDE SEQUENCE [LARGE SCALE GENOMIC DNA]</scope>
    <source>
        <strain evidence="3 4">CLA-AA-H95</strain>
    </source>
</reference>
<comment type="caution">
    <text evidence="3">The sequence shown here is derived from an EMBL/GenBank/DDBJ whole genome shotgun (WGS) entry which is preliminary data.</text>
</comment>
<feature type="region of interest" description="Disordered" evidence="1">
    <location>
        <begin position="198"/>
        <end position="262"/>
    </location>
</feature>